<sequence>MKVVHIVGNKDIADYPLELKHSQVKHLLKTIESRMRTMYLSKEQCLQLGEKCLKIISHPLK</sequence>
<accession>A0A1J1HMN6</accession>
<dbReference type="EMBL" id="CVRI01000010">
    <property type="protein sequence ID" value="CRK88786.1"/>
    <property type="molecule type" value="Genomic_DNA"/>
</dbReference>
<proteinExistence type="predicted"/>
<organism evidence="1 2">
    <name type="scientific">Clunio marinus</name>
    <dbReference type="NCBI Taxonomy" id="568069"/>
    <lineage>
        <taxon>Eukaryota</taxon>
        <taxon>Metazoa</taxon>
        <taxon>Ecdysozoa</taxon>
        <taxon>Arthropoda</taxon>
        <taxon>Hexapoda</taxon>
        <taxon>Insecta</taxon>
        <taxon>Pterygota</taxon>
        <taxon>Neoptera</taxon>
        <taxon>Endopterygota</taxon>
        <taxon>Diptera</taxon>
        <taxon>Nematocera</taxon>
        <taxon>Chironomoidea</taxon>
        <taxon>Chironomidae</taxon>
        <taxon>Clunio</taxon>
    </lineage>
</organism>
<dbReference type="Proteomes" id="UP000183832">
    <property type="component" value="Unassembled WGS sequence"/>
</dbReference>
<evidence type="ECO:0000313" key="2">
    <source>
        <dbReference type="Proteomes" id="UP000183832"/>
    </source>
</evidence>
<gene>
    <name evidence="1" type="ORF">CLUMA_CG002873</name>
</gene>
<protein>
    <submittedName>
        <fullName evidence="1">CLUMA_CG002873, isoform A</fullName>
    </submittedName>
</protein>
<keyword evidence="2" id="KW-1185">Reference proteome</keyword>
<dbReference type="AlphaFoldDB" id="A0A1J1HMN6"/>
<name>A0A1J1HMN6_9DIPT</name>
<reference evidence="1 2" key="1">
    <citation type="submission" date="2015-04" db="EMBL/GenBank/DDBJ databases">
        <authorList>
            <person name="Syromyatnikov M.Y."/>
            <person name="Popov V.N."/>
        </authorList>
    </citation>
    <scope>NUCLEOTIDE SEQUENCE [LARGE SCALE GENOMIC DNA]</scope>
</reference>
<evidence type="ECO:0000313" key="1">
    <source>
        <dbReference type="EMBL" id="CRK88786.1"/>
    </source>
</evidence>